<dbReference type="PhylomeDB" id="A7S0M0"/>
<comment type="subcellular location">
    <subcellularLocation>
        <location evidence="1">Secreted</location>
    </subcellularLocation>
</comment>
<evidence type="ECO:0000313" key="7">
    <source>
        <dbReference type="Proteomes" id="UP000001593"/>
    </source>
</evidence>
<keyword evidence="2" id="KW-0964">Secreted</keyword>
<accession>A7S0M0</accession>
<evidence type="ECO:0000256" key="1">
    <source>
        <dbReference type="ARBA" id="ARBA00004613"/>
    </source>
</evidence>
<gene>
    <name evidence="6" type="ORF">NEMVEDRAFT_v1g204949</name>
</gene>
<keyword evidence="7" id="KW-1185">Reference proteome</keyword>
<evidence type="ECO:0000256" key="3">
    <source>
        <dbReference type="ARBA" id="ARBA00022729"/>
    </source>
</evidence>
<dbReference type="InterPro" id="IPR036465">
    <property type="entry name" value="vWFA_dom_sf"/>
</dbReference>
<dbReference type="Proteomes" id="UP000001593">
    <property type="component" value="Unassembled WGS sequence"/>
</dbReference>
<evidence type="ECO:0000256" key="2">
    <source>
        <dbReference type="ARBA" id="ARBA00022525"/>
    </source>
</evidence>
<dbReference type="OMA" id="NSTEICM"/>
<evidence type="ECO:0000256" key="4">
    <source>
        <dbReference type="SAM" id="SignalP"/>
    </source>
</evidence>
<dbReference type="Gene3D" id="3.40.50.410">
    <property type="entry name" value="von Willebrand factor, type A domain"/>
    <property type="match status" value="1"/>
</dbReference>
<evidence type="ECO:0000259" key="5">
    <source>
        <dbReference type="Pfam" id="PF25106"/>
    </source>
</evidence>
<dbReference type="AlphaFoldDB" id="A7S0M0"/>
<proteinExistence type="predicted"/>
<sequence>MEVFKVQFTLACVVIASAIEAALGGATIEVCGAKLQKLGCFRDRHASRILPDMIMTDRDRSSIVFSGTQMNWPKTFQPYLKSIACRCARKAEAKGYEIFGLQYYSECWSGVVTNALRYDTYGSSDKCLPEYTKNCDDNSTEICMGRASTNYIYRFAPAPCSAEDVVNAIMNAVPAGSAKVNNRVLTAAIQIAKAIENKVPKDMPVTREQLKARIKRVVATSGVEFGREMLGVMLQREENCSRDINDIIKEIHDNMGDKAFKDFLAVNGNVSLIFVVDTTGSMTAEITAAKNTIRALTGYKRSEAVDYILSPYNDPDSGPVTTYNQSHINEFKKAVSHLYAYGGYDCPELTFNGIINAIRQGKPKQGSPIFVFTDAPAKPDGEYTRDAVIATALEYMIPVNFFFNPEGCSTPGKDLDYQAITAGTGGSSWMFNSASDISSTAVGFVEADLDGSTIIATGEAPAGTRKRSPLGVVPHTKAAVVEFSVDDSIDKLVISIEASKFWHHIKVFDPSSVWMPATLNMNNGMVWFYEGDAVKTGRWRIQVPSLVVGFSYQASKQYSSGVKGSSLVNNMFDVVFLKKTRSGKVTIANPLLGETSMVKVILPQGSRLEHSSLRLEVTHSGSGTAIALNDKLEGEFSPSAAFRLVLFAMTRTGHRLQRVSREMRATSAVLRAKISNDLLVLNKSWMSLQHFVLYNNGKTEQFTFQAKVSSERVSVETPGPMTVREKGEKSGIVKFSRCDLDSGATVTLSVIATGKSSGVITTMTMHLMVA</sequence>
<reference evidence="6 7" key="1">
    <citation type="journal article" date="2007" name="Science">
        <title>Sea anemone genome reveals ancestral eumetazoan gene repertoire and genomic organization.</title>
        <authorList>
            <person name="Putnam N.H."/>
            <person name="Srivastava M."/>
            <person name="Hellsten U."/>
            <person name="Dirks B."/>
            <person name="Chapman J."/>
            <person name="Salamov A."/>
            <person name="Terry A."/>
            <person name="Shapiro H."/>
            <person name="Lindquist E."/>
            <person name="Kapitonov V.V."/>
            <person name="Jurka J."/>
            <person name="Genikhovich G."/>
            <person name="Grigoriev I.V."/>
            <person name="Lucas S.M."/>
            <person name="Steele R.E."/>
            <person name="Finnerty J.R."/>
            <person name="Technau U."/>
            <person name="Martindale M.Q."/>
            <person name="Rokhsar D.S."/>
        </authorList>
    </citation>
    <scope>NUCLEOTIDE SEQUENCE [LARGE SCALE GENOMIC DNA]</scope>
    <source>
        <strain evidence="7">CH2 X CH6</strain>
    </source>
</reference>
<name>A7S0M0_NEMVE</name>
<dbReference type="PANTHER" id="PTHR14905:SF7">
    <property type="entry name" value="VON WILLEBRAND FACTOR A DOMAIN-CONTAINING PROTEIN 7"/>
    <property type="match status" value="1"/>
</dbReference>
<evidence type="ECO:0000313" key="6">
    <source>
        <dbReference type="EMBL" id="EDO42760.1"/>
    </source>
</evidence>
<organism evidence="6 7">
    <name type="scientific">Nematostella vectensis</name>
    <name type="common">Starlet sea anemone</name>
    <dbReference type="NCBI Taxonomy" id="45351"/>
    <lineage>
        <taxon>Eukaryota</taxon>
        <taxon>Metazoa</taxon>
        <taxon>Cnidaria</taxon>
        <taxon>Anthozoa</taxon>
        <taxon>Hexacorallia</taxon>
        <taxon>Actiniaria</taxon>
        <taxon>Edwardsiidae</taxon>
        <taxon>Nematostella</taxon>
    </lineage>
</organism>
<protein>
    <recommendedName>
        <fullName evidence="5">Hemicentin-1-like von Willebrand factor A domain-containing protein</fullName>
    </recommendedName>
</protein>
<keyword evidence="3 4" id="KW-0732">Signal</keyword>
<dbReference type="HOGENOM" id="CLU_363032_0_0_1"/>
<feature type="signal peptide" evidence="4">
    <location>
        <begin position="1"/>
        <end position="24"/>
    </location>
</feature>
<dbReference type="Pfam" id="PF25106">
    <property type="entry name" value="VWA_4"/>
    <property type="match status" value="1"/>
</dbReference>
<dbReference type="InterPro" id="IPR052577">
    <property type="entry name" value="VWA7"/>
</dbReference>
<dbReference type="InterPro" id="IPR056861">
    <property type="entry name" value="HMCN1-like_VWA"/>
</dbReference>
<dbReference type="eggNOG" id="KOG4475">
    <property type="taxonomic scope" value="Eukaryota"/>
</dbReference>
<dbReference type="EMBL" id="DS469561">
    <property type="protein sequence ID" value="EDO42760.1"/>
    <property type="molecule type" value="Genomic_DNA"/>
</dbReference>
<feature type="domain" description="Hemicentin-1-like von Willebrand factor A" evidence="5">
    <location>
        <begin position="271"/>
        <end position="404"/>
    </location>
</feature>
<feature type="chain" id="PRO_5002714908" description="Hemicentin-1-like von Willebrand factor A domain-containing protein" evidence="4">
    <location>
        <begin position="25"/>
        <end position="770"/>
    </location>
</feature>
<dbReference type="PANTHER" id="PTHR14905">
    <property type="entry name" value="NG37"/>
    <property type="match status" value="1"/>
</dbReference>
<dbReference type="InParanoid" id="A7S0M0"/>
<dbReference type="SUPFAM" id="SSF53300">
    <property type="entry name" value="vWA-like"/>
    <property type="match status" value="1"/>
</dbReference>